<dbReference type="EMBL" id="BAABFB010000059">
    <property type="protein sequence ID" value="GAA4484525.1"/>
    <property type="molecule type" value="Genomic_DNA"/>
</dbReference>
<gene>
    <name evidence="1" type="ORF">GCM10023094_37900</name>
</gene>
<protein>
    <submittedName>
        <fullName evidence="1">Uncharacterized protein</fullName>
    </submittedName>
</protein>
<sequence>MSNVFLTAVGAESTMPERSTVAAHPAVWLVRSPDGMDVFDATFGQVLHTAKFEGYGTSTVSDTLDYAAVTLQDRAQLRGRDGTVVWEHVHGGWPQWGTGSAYWDSATETFAFT</sequence>
<accession>A0ABP8PA50</accession>
<organism evidence="1 2">
    <name type="scientific">Rhodococcus olei</name>
    <dbReference type="NCBI Taxonomy" id="2161675"/>
    <lineage>
        <taxon>Bacteria</taxon>
        <taxon>Bacillati</taxon>
        <taxon>Actinomycetota</taxon>
        <taxon>Actinomycetes</taxon>
        <taxon>Mycobacteriales</taxon>
        <taxon>Nocardiaceae</taxon>
        <taxon>Rhodococcus</taxon>
    </lineage>
</organism>
<reference evidence="2" key="1">
    <citation type="journal article" date="2019" name="Int. J. Syst. Evol. Microbiol.">
        <title>The Global Catalogue of Microorganisms (GCM) 10K type strain sequencing project: providing services to taxonomists for standard genome sequencing and annotation.</title>
        <authorList>
            <consortium name="The Broad Institute Genomics Platform"/>
            <consortium name="The Broad Institute Genome Sequencing Center for Infectious Disease"/>
            <person name="Wu L."/>
            <person name="Ma J."/>
        </authorList>
    </citation>
    <scope>NUCLEOTIDE SEQUENCE [LARGE SCALE GENOMIC DNA]</scope>
    <source>
        <strain evidence="2">JCM 32206</strain>
    </source>
</reference>
<dbReference type="Proteomes" id="UP001501183">
    <property type="component" value="Unassembled WGS sequence"/>
</dbReference>
<comment type="caution">
    <text evidence="1">The sequence shown here is derived from an EMBL/GenBank/DDBJ whole genome shotgun (WGS) entry which is preliminary data.</text>
</comment>
<dbReference type="RefSeq" id="WP_345348527.1">
    <property type="nucleotide sequence ID" value="NZ_BAABFB010000059.1"/>
</dbReference>
<proteinExistence type="predicted"/>
<evidence type="ECO:0000313" key="1">
    <source>
        <dbReference type="EMBL" id="GAA4484525.1"/>
    </source>
</evidence>
<keyword evidence="2" id="KW-1185">Reference proteome</keyword>
<evidence type="ECO:0000313" key="2">
    <source>
        <dbReference type="Proteomes" id="UP001501183"/>
    </source>
</evidence>
<name>A0ABP8PA50_9NOCA</name>